<evidence type="ECO:0000256" key="1">
    <source>
        <dbReference type="ARBA" id="ARBA00001946"/>
    </source>
</evidence>
<comment type="caution">
    <text evidence="12">The sequence shown here is derived from an EMBL/GenBank/DDBJ whole genome shotgun (WGS) entry which is preliminary data.</text>
</comment>
<dbReference type="Proteomes" id="UP001287286">
    <property type="component" value="Unassembled WGS sequence"/>
</dbReference>
<keyword evidence="7" id="KW-0808">Transferase</keyword>
<evidence type="ECO:0000256" key="2">
    <source>
        <dbReference type="ARBA" id="ARBA00005180"/>
    </source>
</evidence>
<feature type="domain" description="Phosphoribosyltransferase" evidence="11">
    <location>
        <begin position="151"/>
        <end position="370"/>
    </location>
</feature>
<evidence type="ECO:0000256" key="10">
    <source>
        <dbReference type="SAM" id="MobiDB-lite"/>
    </source>
</evidence>
<keyword evidence="13" id="KW-1185">Reference proteome</keyword>
<dbReference type="PANTHER" id="PTHR32315:SF4">
    <property type="entry name" value="URACIL PHOSPHORIBOSYLTRANSFERASE, CHLOROPLASTIC"/>
    <property type="match status" value="1"/>
</dbReference>
<feature type="compositionally biased region" description="Pro residues" evidence="10">
    <location>
        <begin position="30"/>
        <end position="54"/>
    </location>
</feature>
<dbReference type="InterPro" id="IPR000836">
    <property type="entry name" value="PRTase_dom"/>
</dbReference>
<dbReference type="EC" id="2.4.2.9" evidence="4"/>
<dbReference type="EMBL" id="JAWRVI010000001">
    <property type="protein sequence ID" value="KAK4095627.1"/>
    <property type="molecule type" value="Genomic_DNA"/>
</dbReference>
<evidence type="ECO:0000256" key="9">
    <source>
        <dbReference type="ARBA" id="ARBA00023134"/>
    </source>
</evidence>
<dbReference type="InterPro" id="IPR029057">
    <property type="entry name" value="PRTase-like"/>
</dbReference>
<evidence type="ECO:0000313" key="13">
    <source>
        <dbReference type="Proteomes" id="UP001287286"/>
    </source>
</evidence>
<comment type="pathway">
    <text evidence="2">Pyrimidine metabolism; UMP biosynthesis via salvage pathway; UMP from uracil: step 1/1.</text>
</comment>
<evidence type="ECO:0000256" key="8">
    <source>
        <dbReference type="ARBA" id="ARBA00022741"/>
    </source>
</evidence>
<gene>
    <name evidence="12" type="ORF">Purlil1_423</name>
</gene>
<dbReference type="NCBIfam" id="NF001097">
    <property type="entry name" value="PRK00129.1"/>
    <property type="match status" value="1"/>
</dbReference>
<evidence type="ECO:0000256" key="7">
    <source>
        <dbReference type="ARBA" id="ARBA00022679"/>
    </source>
</evidence>
<keyword evidence="9" id="KW-0342">GTP-binding</keyword>
<evidence type="ECO:0000256" key="4">
    <source>
        <dbReference type="ARBA" id="ARBA00011894"/>
    </source>
</evidence>
<evidence type="ECO:0000313" key="12">
    <source>
        <dbReference type="EMBL" id="KAK4095627.1"/>
    </source>
</evidence>
<protein>
    <recommendedName>
        <fullName evidence="4">uracil phosphoribosyltransferase</fullName>
        <ecNumber evidence="4">2.4.2.9</ecNumber>
    </recommendedName>
</protein>
<dbReference type="Pfam" id="PF14681">
    <property type="entry name" value="UPRTase"/>
    <property type="match status" value="1"/>
</dbReference>
<dbReference type="InterPro" id="IPR050054">
    <property type="entry name" value="UPRTase/APRTase"/>
</dbReference>
<feature type="region of interest" description="Disordered" evidence="10">
    <location>
        <begin position="1"/>
        <end position="54"/>
    </location>
</feature>
<evidence type="ECO:0000259" key="11">
    <source>
        <dbReference type="Pfam" id="PF14681"/>
    </source>
</evidence>
<proteinExistence type="inferred from homology"/>
<reference evidence="12 13" key="1">
    <citation type="journal article" date="2024" name="Microbiol. Resour. Announc.">
        <title>Genome annotations for the ascomycete fungi Trichoderma harzianum, Trichoderma aggressivum, and Purpureocillium lilacinum.</title>
        <authorList>
            <person name="Beijen E.P.W."/>
            <person name="Ohm R.A."/>
        </authorList>
    </citation>
    <scope>NUCLEOTIDE SEQUENCE [LARGE SCALE GENOMIC DNA]</scope>
    <source>
        <strain evidence="12 13">CBS 150709</strain>
    </source>
</reference>
<keyword evidence="6" id="KW-0328">Glycosyltransferase</keyword>
<dbReference type="PANTHER" id="PTHR32315">
    <property type="entry name" value="ADENINE PHOSPHORIBOSYLTRANSFERASE"/>
    <property type="match status" value="1"/>
</dbReference>
<sequence>MALEGDAAVSWLPGDVPMPARPTGTVSPCNPQPVLPSPPRGVPSTDPPPLPLPRPALATSMHPELHARPRAIPPGGTAASNPIQSRSINQRLQPLTDAPAARFATSNHCTTRSLLKSQHHAAIPTNTTIAIPVATTSQAVTMANLPPNVHVSTHPCLQAKLGQLRSRSADSKAVQALVHEIALIVACEALAKNLTAAPGPSDQTPLGFTYTTTTTNPETMCIVPILRSGLAMVDAVQTMLPTSVPVHHLGMYREQTTLDPVEYYNNLPSRTSATPTAAQSSEPPASLAVIVDPIIATGGTCAAAIQTLREWGARRVLVLSVLGAEDGVRKAAGEWPDGTELWLAGLDGKLTDQGMLEPGLGDIGDRLYLTMGK</sequence>
<comment type="cofactor">
    <cofactor evidence="1">
        <name>Mg(2+)</name>
        <dbReference type="ChEBI" id="CHEBI:18420"/>
    </cofactor>
</comment>
<comment type="similarity">
    <text evidence="3">Belongs to the UPRTase family.</text>
</comment>
<name>A0ABR0CHC2_PURLI</name>
<accession>A0ABR0CHC2</accession>
<evidence type="ECO:0000256" key="3">
    <source>
        <dbReference type="ARBA" id="ARBA00009516"/>
    </source>
</evidence>
<keyword evidence="8" id="KW-0547">Nucleotide-binding</keyword>
<evidence type="ECO:0000256" key="5">
    <source>
        <dbReference type="ARBA" id="ARBA00022533"/>
    </source>
</evidence>
<dbReference type="Gene3D" id="3.40.50.2020">
    <property type="match status" value="1"/>
</dbReference>
<evidence type="ECO:0000256" key="6">
    <source>
        <dbReference type="ARBA" id="ARBA00022676"/>
    </source>
</evidence>
<organism evidence="12 13">
    <name type="scientific">Purpureocillium lilacinum</name>
    <name type="common">Paecilomyces lilacinus</name>
    <dbReference type="NCBI Taxonomy" id="33203"/>
    <lineage>
        <taxon>Eukaryota</taxon>
        <taxon>Fungi</taxon>
        <taxon>Dikarya</taxon>
        <taxon>Ascomycota</taxon>
        <taxon>Pezizomycotina</taxon>
        <taxon>Sordariomycetes</taxon>
        <taxon>Hypocreomycetidae</taxon>
        <taxon>Hypocreales</taxon>
        <taxon>Ophiocordycipitaceae</taxon>
        <taxon>Purpureocillium</taxon>
    </lineage>
</organism>
<dbReference type="SUPFAM" id="SSF53271">
    <property type="entry name" value="PRTase-like"/>
    <property type="match status" value="1"/>
</dbReference>
<dbReference type="CDD" id="cd06223">
    <property type="entry name" value="PRTases_typeI"/>
    <property type="match status" value="1"/>
</dbReference>
<keyword evidence="5" id="KW-0021">Allosteric enzyme</keyword>